<dbReference type="Proteomes" id="UP000007875">
    <property type="component" value="Unassembled WGS sequence"/>
</dbReference>
<organism evidence="4 5">
    <name type="scientific">Ciona savignyi</name>
    <name type="common">Pacific transparent sea squirt</name>
    <dbReference type="NCBI Taxonomy" id="51511"/>
    <lineage>
        <taxon>Eukaryota</taxon>
        <taxon>Metazoa</taxon>
        <taxon>Chordata</taxon>
        <taxon>Tunicata</taxon>
        <taxon>Ascidiacea</taxon>
        <taxon>Phlebobranchia</taxon>
        <taxon>Cionidae</taxon>
        <taxon>Ciona</taxon>
    </lineage>
</organism>
<dbReference type="HOGENOM" id="CLU_127737_0_0_1"/>
<name>H2ZDS7_CIOSA</name>
<feature type="chain" id="PRO_5003578648" description="Vesicular, overexpressed in cancer, prosurvival protein 1" evidence="3">
    <location>
        <begin position="27"/>
        <end position="141"/>
    </location>
</feature>
<keyword evidence="5" id="KW-1185">Reference proteome</keyword>
<reference evidence="4" key="2">
    <citation type="submission" date="2025-08" db="UniProtKB">
        <authorList>
            <consortium name="Ensembl"/>
        </authorList>
    </citation>
    <scope>IDENTIFICATION</scope>
</reference>
<sequence>MITMRFAGKPVVLLFTLVCFLPFIQSSGTEGATCKYLHKGKTLTTKCQDRPDAYCCGVRNAQCCYKNFEPLDKWWIGGAMIFIAIPIMLGGLCHSDFLCFPCCCFGFGGGHGPFGGSSSSSSSGDSDSGDSGSSGGSGGSD</sequence>
<feature type="region of interest" description="Disordered" evidence="1">
    <location>
        <begin position="115"/>
        <end position="141"/>
    </location>
</feature>
<keyword evidence="3" id="KW-0732">Signal</keyword>
<feature type="transmembrane region" description="Helical" evidence="2">
    <location>
        <begin position="74"/>
        <end position="92"/>
    </location>
</feature>
<dbReference type="OMA" id="RNAQCCY"/>
<dbReference type="Ensembl" id="ENSCSAVT00000015922.1">
    <property type="protein sequence ID" value="ENSCSAVP00000015743.1"/>
    <property type="gene ID" value="ENSCSAVG00000009248.1"/>
</dbReference>
<keyword evidence="2" id="KW-0812">Transmembrane</keyword>
<reference evidence="5" key="1">
    <citation type="submission" date="2003-08" db="EMBL/GenBank/DDBJ databases">
        <authorList>
            <person name="Birren B."/>
            <person name="Nusbaum C."/>
            <person name="Abebe A."/>
            <person name="Abouelleil A."/>
            <person name="Adekoya E."/>
            <person name="Ait-zahra M."/>
            <person name="Allen N."/>
            <person name="Allen T."/>
            <person name="An P."/>
            <person name="Anderson M."/>
            <person name="Anderson S."/>
            <person name="Arachchi H."/>
            <person name="Armbruster J."/>
            <person name="Bachantsang P."/>
            <person name="Baldwin J."/>
            <person name="Barry A."/>
            <person name="Bayul T."/>
            <person name="Blitshsteyn B."/>
            <person name="Bloom T."/>
            <person name="Blye J."/>
            <person name="Boguslavskiy L."/>
            <person name="Borowsky M."/>
            <person name="Boukhgalter B."/>
            <person name="Brunache A."/>
            <person name="Butler J."/>
            <person name="Calixte N."/>
            <person name="Calvo S."/>
            <person name="Camarata J."/>
            <person name="Campo K."/>
            <person name="Chang J."/>
            <person name="Cheshatsang Y."/>
            <person name="Citroen M."/>
            <person name="Collymore A."/>
            <person name="Considine T."/>
            <person name="Cook A."/>
            <person name="Cooke P."/>
            <person name="Corum B."/>
            <person name="Cuomo C."/>
            <person name="David R."/>
            <person name="Dawoe T."/>
            <person name="Degray S."/>
            <person name="Dodge S."/>
            <person name="Dooley K."/>
            <person name="Dorje P."/>
            <person name="Dorjee K."/>
            <person name="Dorris L."/>
            <person name="Duffey N."/>
            <person name="Dupes A."/>
            <person name="Elkins T."/>
            <person name="Engels R."/>
            <person name="Erickson J."/>
            <person name="Farina A."/>
            <person name="Faro S."/>
            <person name="Ferreira P."/>
            <person name="Fischer H."/>
            <person name="Fitzgerald M."/>
            <person name="Foley K."/>
            <person name="Gage D."/>
            <person name="Galagan J."/>
            <person name="Gearin G."/>
            <person name="Gnerre S."/>
            <person name="Gnirke A."/>
            <person name="Goyette A."/>
            <person name="Graham J."/>
            <person name="Grandbois E."/>
            <person name="Gyaltsen K."/>
            <person name="Hafez N."/>
            <person name="Hagopian D."/>
            <person name="Hagos B."/>
            <person name="Hall J."/>
            <person name="Hatcher B."/>
            <person name="Heller A."/>
            <person name="Higgins H."/>
            <person name="Honan T."/>
            <person name="Horn A."/>
            <person name="Houde N."/>
            <person name="Hughes L."/>
            <person name="Hulme W."/>
            <person name="Husby E."/>
            <person name="Iliev I."/>
            <person name="Jaffe D."/>
            <person name="Jones C."/>
            <person name="Kamal M."/>
            <person name="Kamat A."/>
            <person name="Kamvysselis M."/>
            <person name="Karlsson E."/>
            <person name="Kells C."/>
            <person name="Kieu A."/>
            <person name="Kisner P."/>
            <person name="Kodira C."/>
            <person name="Kulbokas E."/>
            <person name="Labutti K."/>
            <person name="Lama D."/>
            <person name="Landers T."/>
            <person name="Leger J."/>
            <person name="Levine S."/>
            <person name="Lewis D."/>
            <person name="Lewis T."/>
            <person name="Lindblad-toh K."/>
            <person name="Liu X."/>
            <person name="Lokyitsang T."/>
            <person name="Lokyitsang Y."/>
            <person name="Lucien O."/>
            <person name="Lui A."/>
            <person name="Ma L.J."/>
            <person name="Mabbitt R."/>
            <person name="Macdonald J."/>
            <person name="Maclean C."/>
            <person name="Major J."/>
            <person name="Manning J."/>
            <person name="Marabella R."/>
            <person name="Maru K."/>
            <person name="Matthews C."/>
            <person name="Mauceli E."/>
            <person name="Mccarthy M."/>
            <person name="Mcdonough S."/>
            <person name="Mcghee T."/>
            <person name="Meldrim J."/>
            <person name="Meneus L."/>
            <person name="Mesirov J."/>
            <person name="Mihalev A."/>
            <person name="Mihova T."/>
            <person name="Mikkelsen T."/>
            <person name="Mlenga V."/>
            <person name="Moru K."/>
            <person name="Mozes J."/>
            <person name="Mulrain L."/>
            <person name="Munson G."/>
            <person name="Naylor J."/>
            <person name="Newes C."/>
            <person name="Nguyen C."/>
            <person name="Nguyen N."/>
            <person name="Nguyen T."/>
            <person name="Nicol R."/>
            <person name="Nielsen C."/>
            <person name="Nizzari M."/>
            <person name="Norbu C."/>
            <person name="Norbu N."/>
            <person name="O'donnell P."/>
            <person name="Okoawo O."/>
            <person name="O'leary S."/>
            <person name="Omotosho B."/>
            <person name="O'neill K."/>
            <person name="Osman S."/>
            <person name="Parker S."/>
            <person name="Perrin D."/>
            <person name="Phunkhang P."/>
            <person name="Piqani B."/>
            <person name="Purcell S."/>
            <person name="Rachupka T."/>
            <person name="Ramasamy U."/>
            <person name="Rameau R."/>
            <person name="Ray V."/>
            <person name="Raymond C."/>
            <person name="Retta R."/>
            <person name="Richardson S."/>
            <person name="Rise C."/>
            <person name="Rodriguez J."/>
            <person name="Rogers J."/>
            <person name="Rogov P."/>
            <person name="Rutman M."/>
            <person name="Schupbach R."/>
            <person name="Seaman C."/>
            <person name="Settipalli S."/>
            <person name="Sharpe T."/>
            <person name="Sheridan J."/>
            <person name="Sherpa N."/>
            <person name="Shi J."/>
            <person name="Smirnov S."/>
            <person name="Smith C."/>
            <person name="Sougnez C."/>
            <person name="Spencer B."/>
            <person name="Stalker J."/>
            <person name="Stange-thomann N."/>
            <person name="Stavropoulos S."/>
            <person name="Stetson K."/>
            <person name="Stone C."/>
            <person name="Stone S."/>
            <person name="Stubbs M."/>
            <person name="Talamas J."/>
            <person name="Tchuinga P."/>
            <person name="Tenzing P."/>
            <person name="Tesfaye S."/>
            <person name="Theodore J."/>
            <person name="Thoulutsang Y."/>
            <person name="Topham K."/>
            <person name="Towey S."/>
            <person name="Tsamla T."/>
            <person name="Tsomo N."/>
            <person name="Vallee D."/>
            <person name="Vassiliev H."/>
            <person name="Venkataraman V."/>
            <person name="Vinson J."/>
            <person name="Vo A."/>
            <person name="Wade C."/>
            <person name="Wang S."/>
            <person name="Wangchuk T."/>
            <person name="Wangdi T."/>
            <person name="Whittaker C."/>
            <person name="Wilkinson J."/>
            <person name="Wu Y."/>
            <person name="Wyman D."/>
            <person name="Yadav S."/>
            <person name="Yang S."/>
            <person name="Yang X."/>
            <person name="Yeager S."/>
            <person name="Yee E."/>
            <person name="Young G."/>
            <person name="Zainoun J."/>
            <person name="Zembeck L."/>
            <person name="Zimmer A."/>
            <person name="Zody M."/>
            <person name="Lander E."/>
        </authorList>
    </citation>
    <scope>NUCLEOTIDE SEQUENCE [LARGE SCALE GENOMIC DNA]</scope>
</reference>
<protein>
    <recommendedName>
        <fullName evidence="6">Vesicular, overexpressed in cancer, prosurvival protein 1</fullName>
    </recommendedName>
</protein>
<feature type="signal peptide" evidence="3">
    <location>
        <begin position="1"/>
        <end position="26"/>
    </location>
</feature>
<evidence type="ECO:0008006" key="6">
    <source>
        <dbReference type="Google" id="ProtNLM"/>
    </source>
</evidence>
<evidence type="ECO:0000256" key="1">
    <source>
        <dbReference type="SAM" id="MobiDB-lite"/>
    </source>
</evidence>
<feature type="compositionally biased region" description="Gly residues" evidence="1">
    <location>
        <begin position="132"/>
        <end position="141"/>
    </location>
</feature>
<dbReference type="GeneTree" id="ENSGT00660000097435"/>
<dbReference type="InParanoid" id="H2ZDS7"/>
<accession>H2ZDS7</accession>
<keyword evidence="2" id="KW-1133">Transmembrane helix</keyword>
<feature type="compositionally biased region" description="Low complexity" evidence="1">
    <location>
        <begin position="116"/>
        <end position="131"/>
    </location>
</feature>
<keyword evidence="2" id="KW-0472">Membrane</keyword>
<reference evidence="4" key="3">
    <citation type="submission" date="2025-09" db="UniProtKB">
        <authorList>
            <consortium name="Ensembl"/>
        </authorList>
    </citation>
    <scope>IDENTIFICATION</scope>
</reference>
<evidence type="ECO:0000256" key="2">
    <source>
        <dbReference type="SAM" id="Phobius"/>
    </source>
</evidence>
<proteinExistence type="predicted"/>
<evidence type="ECO:0000313" key="5">
    <source>
        <dbReference type="Proteomes" id="UP000007875"/>
    </source>
</evidence>
<evidence type="ECO:0000313" key="4">
    <source>
        <dbReference type="Ensembl" id="ENSCSAVP00000015743.1"/>
    </source>
</evidence>
<evidence type="ECO:0000256" key="3">
    <source>
        <dbReference type="SAM" id="SignalP"/>
    </source>
</evidence>
<dbReference type="AlphaFoldDB" id="H2ZDS7"/>